<dbReference type="PATRIC" id="fig|1618989.3.peg.22"/>
<evidence type="ECO:0000313" key="11">
    <source>
        <dbReference type="Proteomes" id="UP000034846"/>
    </source>
</evidence>
<dbReference type="Gene3D" id="1.10.240.10">
    <property type="entry name" value="Tyrosyl-Transfer RNA Synthetase"/>
    <property type="match status" value="1"/>
</dbReference>
<evidence type="ECO:0000256" key="9">
    <source>
        <dbReference type="RuleBase" id="RU363036"/>
    </source>
</evidence>
<dbReference type="GO" id="GO:0004830">
    <property type="term" value="F:tryptophan-tRNA ligase activity"/>
    <property type="evidence" value="ECO:0007669"/>
    <property type="project" value="UniProtKB-UniRule"/>
</dbReference>
<sequence length="235" mass="25945">MRALTGIQPTNILHVGNLFGALLPAVELQKHYDLHMMIVDLHAITVPQEPATLRQNIRLLTAAYLAAGVDPTKTILFQQSQIGAHAELAWLLQTVCRMSEAERMTQFKDKSKAKGENVSVGLFTYPILMAADILLYDTEVVPVGEDQLQHIELTRDLAERFNRDFGETFVLPKPVLQAEGARIIGIDDPNKKMSKSAPSPKNYISILDDAEFAPQLPILNKASPLTTTGLDSKTC</sequence>
<evidence type="ECO:0000256" key="5">
    <source>
        <dbReference type="ARBA" id="ARBA00022840"/>
    </source>
</evidence>
<dbReference type="PROSITE" id="PS00178">
    <property type="entry name" value="AA_TRNA_LIGASE_I"/>
    <property type="match status" value="1"/>
</dbReference>
<dbReference type="AlphaFoldDB" id="A0A0G1XIX6"/>
<dbReference type="GO" id="GO:0005829">
    <property type="term" value="C:cytosol"/>
    <property type="evidence" value="ECO:0007669"/>
    <property type="project" value="TreeGrafter"/>
</dbReference>
<dbReference type="NCBIfam" id="TIGR00233">
    <property type="entry name" value="trpS"/>
    <property type="match status" value="1"/>
</dbReference>
<dbReference type="PRINTS" id="PR01039">
    <property type="entry name" value="TRNASYNTHTRP"/>
</dbReference>
<dbReference type="PANTHER" id="PTHR43766:SF1">
    <property type="entry name" value="TRYPTOPHAN--TRNA LIGASE, MITOCHONDRIAL"/>
    <property type="match status" value="1"/>
</dbReference>
<keyword evidence="6 9" id="KW-0648">Protein biosynthesis</keyword>
<keyword evidence="5 9" id="KW-0067">ATP-binding</keyword>
<proteinExistence type="inferred from homology"/>
<reference evidence="10 11" key="1">
    <citation type="journal article" date="2015" name="Nature">
        <title>rRNA introns, odd ribosomes, and small enigmatic genomes across a large radiation of phyla.</title>
        <authorList>
            <person name="Brown C.T."/>
            <person name="Hug L.A."/>
            <person name="Thomas B.C."/>
            <person name="Sharon I."/>
            <person name="Castelle C.J."/>
            <person name="Singh A."/>
            <person name="Wilkins M.J."/>
            <person name="Williams K.H."/>
            <person name="Banfield J.F."/>
        </authorList>
    </citation>
    <scope>NUCLEOTIDE SEQUENCE [LARGE SCALE GENOMIC DNA]</scope>
</reference>
<dbReference type="GO" id="GO:0005524">
    <property type="term" value="F:ATP binding"/>
    <property type="evidence" value="ECO:0007669"/>
    <property type="project" value="UniProtKB-KW"/>
</dbReference>
<dbReference type="InterPro" id="IPR050203">
    <property type="entry name" value="Trp-tRNA_synthetase"/>
</dbReference>
<dbReference type="EC" id="6.1.1.2" evidence="2 8"/>
<comment type="caution">
    <text evidence="10">The sequence shown here is derived from an EMBL/GenBank/DDBJ whole genome shotgun (WGS) entry which is preliminary data.</text>
</comment>
<evidence type="ECO:0000256" key="1">
    <source>
        <dbReference type="ARBA" id="ARBA00005594"/>
    </source>
</evidence>
<dbReference type="GO" id="GO:0006436">
    <property type="term" value="P:tryptophanyl-tRNA aminoacylation"/>
    <property type="evidence" value="ECO:0007669"/>
    <property type="project" value="UniProtKB-UniRule"/>
</dbReference>
<keyword evidence="7 9" id="KW-0030">Aminoacyl-tRNA synthetase</keyword>
<evidence type="ECO:0000256" key="3">
    <source>
        <dbReference type="ARBA" id="ARBA00022598"/>
    </source>
</evidence>
<dbReference type="InterPro" id="IPR002306">
    <property type="entry name" value="Trp-tRNA-ligase"/>
</dbReference>
<dbReference type="EMBL" id="LCRD01000001">
    <property type="protein sequence ID" value="KKW30911.1"/>
    <property type="molecule type" value="Genomic_DNA"/>
</dbReference>
<keyword evidence="3 9" id="KW-0436">Ligase</keyword>
<evidence type="ECO:0000313" key="10">
    <source>
        <dbReference type="EMBL" id="KKW30911.1"/>
    </source>
</evidence>
<dbReference type="InterPro" id="IPR002305">
    <property type="entry name" value="aa-tRNA-synth_Ic"/>
</dbReference>
<evidence type="ECO:0000256" key="8">
    <source>
        <dbReference type="NCBIfam" id="TIGR00233"/>
    </source>
</evidence>
<evidence type="ECO:0000256" key="6">
    <source>
        <dbReference type="ARBA" id="ARBA00022917"/>
    </source>
</evidence>
<dbReference type="InterPro" id="IPR001412">
    <property type="entry name" value="aa-tRNA-synth_I_CS"/>
</dbReference>
<comment type="similarity">
    <text evidence="1 9">Belongs to the class-I aminoacyl-tRNA synthetase family.</text>
</comment>
<evidence type="ECO:0000256" key="7">
    <source>
        <dbReference type="ARBA" id="ARBA00023146"/>
    </source>
</evidence>
<name>A0A0G1XIX6_9BACT</name>
<evidence type="ECO:0000256" key="4">
    <source>
        <dbReference type="ARBA" id="ARBA00022741"/>
    </source>
</evidence>
<gene>
    <name evidence="10" type="ORF">UY72_C0001G0023</name>
</gene>
<organism evidence="10 11">
    <name type="scientific">Candidatus Uhrbacteria bacterium GW2011_GWD2_52_7</name>
    <dbReference type="NCBI Taxonomy" id="1618989"/>
    <lineage>
        <taxon>Bacteria</taxon>
        <taxon>Candidatus Uhriibacteriota</taxon>
    </lineage>
</organism>
<dbReference type="CDD" id="cd00806">
    <property type="entry name" value="TrpRS_core"/>
    <property type="match status" value="1"/>
</dbReference>
<keyword evidence="4 9" id="KW-0547">Nucleotide-binding</keyword>
<dbReference type="Proteomes" id="UP000034846">
    <property type="component" value="Unassembled WGS sequence"/>
</dbReference>
<evidence type="ECO:0000256" key="2">
    <source>
        <dbReference type="ARBA" id="ARBA00013161"/>
    </source>
</evidence>
<protein>
    <recommendedName>
        <fullName evidence="2 8">Tryptophan--tRNA ligase</fullName>
        <ecNumber evidence="2 8">6.1.1.2</ecNumber>
    </recommendedName>
</protein>
<dbReference type="InterPro" id="IPR014729">
    <property type="entry name" value="Rossmann-like_a/b/a_fold"/>
</dbReference>
<dbReference type="Pfam" id="PF00579">
    <property type="entry name" value="tRNA-synt_1b"/>
    <property type="match status" value="1"/>
</dbReference>
<dbReference type="SUPFAM" id="SSF52374">
    <property type="entry name" value="Nucleotidylyl transferase"/>
    <property type="match status" value="1"/>
</dbReference>
<dbReference type="Gene3D" id="3.40.50.620">
    <property type="entry name" value="HUPs"/>
    <property type="match status" value="1"/>
</dbReference>
<dbReference type="PANTHER" id="PTHR43766">
    <property type="entry name" value="TRYPTOPHAN--TRNA LIGASE, MITOCHONDRIAL"/>
    <property type="match status" value="1"/>
</dbReference>
<accession>A0A0G1XIX6</accession>